<dbReference type="AlphaFoldDB" id="A0A6U4C6A9"/>
<proteinExistence type="predicted"/>
<organism evidence="1">
    <name type="scientific">Vitrella brassicaformis</name>
    <dbReference type="NCBI Taxonomy" id="1169539"/>
    <lineage>
        <taxon>Eukaryota</taxon>
        <taxon>Sar</taxon>
        <taxon>Alveolata</taxon>
        <taxon>Colpodellida</taxon>
        <taxon>Vitrellaceae</taxon>
        <taxon>Vitrella</taxon>
    </lineage>
</organism>
<gene>
    <name evidence="1" type="ORF">VBRA1451_LOCUS9538</name>
    <name evidence="2" type="ORF">VBRA1451_LOCUS9539</name>
</gene>
<reference evidence="1" key="1">
    <citation type="submission" date="2021-01" db="EMBL/GenBank/DDBJ databases">
        <authorList>
            <person name="Corre E."/>
            <person name="Pelletier E."/>
            <person name="Niang G."/>
            <person name="Scheremetjew M."/>
            <person name="Finn R."/>
            <person name="Kale V."/>
            <person name="Holt S."/>
            <person name="Cochrane G."/>
            <person name="Meng A."/>
            <person name="Brown T."/>
            <person name="Cohen L."/>
        </authorList>
    </citation>
    <scope>NUCLEOTIDE SEQUENCE</scope>
    <source>
        <strain evidence="1">CCMP3346</strain>
    </source>
</reference>
<accession>A0A6U4C6A9</accession>
<dbReference type="EMBL" id="HBGB01016418">
    <property type="protein sequence ID" value="CAD9054473.1"/>
    <property type="molecule type" value="Transcribed_RNA"/>
</dbReference>
<protein>
    <submittedName>
        <fullName evidence="1">Uncharacterized protein</fullName>
    </submittedName>
</protein>
<evidence type="ECO:0000313" key="1">
    <source>
        <dbReference type="EMBL" id="CAD9054473.1"/>
    </source>
</evidence>
<sequence length="259" mass="28456">MRALMRAIGRSSVSKCSDLASSHFYSQPQLRCDLQLGVASSVVSSQDSRESPSLLMAPKRTEFPPFGWRETSTINLGGQTTPITFCPHFHAPLASGKSKDGMIEHPDGMVKKICNTAFLNFVNTSDTYRYVEGEPCVMHKDVYDITGGGSKSLTKTSIVCCSPRCRDGSRSARVCAEHNPSTWKTTTDNPLLASMLEFTASKHTGKKGFVCTKCMLEAFDEQLTIIKQARVKYGWCAETPDNHKSIVAALDGTQIGRMR</sequence>
<evidence type="ECO:0000313" key="2">
    <source>
        <dbReference type="EMBL" id="CAD9054474.1"/>
    </source>
</evidence>
<name>A0A6U4C6A9_9ALVE</name>
<dbReference type="EMBL" id="HBGB01016419">
    <property type="protein sequence ID" value="CAD9054474.1"/>
    <property type="molecule type" value="Transcribed_RNA"/>
</dbReference>